<evidence type="ECO:0000256" key="3">
    <source>
        <dbReference type="ARBA" id="ARBA00012670"/>
    </source>
</evidence>
<evidence type="ECO:0000256" key="8">
    <source>
        <dbReference type="SAM" id="SignalP"/>
    </source>
</evidence>
<evidence type="ECO:0000313" key="10">
    <source>
        <dbReference type="Proteomes" id="UP000461730"/>
    </source>
</evidence>
<organism evidence="9 10">
    <name type="scientific">Chitinophaga tropicalis</name>
    <dbReference type="NCBI Taxonomy" id="2683588"/>
    <lineage>
        <taxon>Bacteria</taxon>
        <taxon>Pseudomonadati</taxon>
        <taxon>Bacteroidota</taxon>
        <taxon>Chitinophagia</taxon>
        <taxon>Chitinophagales</taxon>
        <taxon>Chitinophagaceae</taxon>
        <taxon>Chitinophaga</taxon>
    </lineage>
</organism>
<dbReference type="AlphaFoldDB" id="A0A7K1U6D3"/>
<protein>
    <recommendedName>
        <fullName evidence="3">non-reducing end alpha-L-arabinofuranosidase</fullName>
        <ecNumber evidence="3">3.2.1.55</ecNumber>
    </recommendedName>
</protein>
<dbReference type="SUPFAM" id="SSF75005">
    <property type="entry name" value="Arabinanase/levansucrase/invertase"/>
    <property type="match status" value="1"/>
</dbReference>
<evidence type="ECO:0000256" key="1">
    <source>
        <dbReference type="ARBA" id="ARBA00001462"/>
    </source>
</evidence>
<evidence type="ECO:0000256" key="2">
    <source>
        <dbReference type="ARBA" id="ARBA00004613"/>
    </source>
</evidence>
<dbReference type="Gene3D" id="2.115.10.20">
    <property type="entry name" value="Glycosyl hydrolase domain, family 43"/>
    <property type="match status" value="1"/>
</dbReference>
<evidence type="ECO:0000256" key="5">
    <source>
        <dbReference type="ARBA" id="ARBA00022729"/>
    </source>
</evidence>
<evidence type="ECO:0000313" key="9">
    <source>
        <dbReference type="EMBL" id="MVT09922.1"/>
    </source>
</evidence>
<comment type="subcellular location">
    <subcellularLocation>
        <location evidence="2">Secreted</location>
    </subcellularLocation>
</comment>
<dbReference type="Pfam" id="PF03664">
    <property type="entry name" value="Glyco_hydro_62"/>
    <property type="match status" value="1"/>
</dbReference>
<keyword evidence="7" id="KW-0326">Glycosidase</keyword>
<dbReference type="EC" id="3.2.1.55" evidence="3"/>
<keyword evidence="10" id="KW-1185">Reference proteome</keyword>
<sequence>MQQLKYVSVAVILLALFTCCAKKQVEDSLSVTTELSAVVTADANPTPRWYAEARCFLDGPAGAFDDLAVKDPSIIYSGGKYHLFYTGRDKGTGGLWRMGYASATSIANLKTANRTFMSALNAGSYFCAPQVFWFPVKGKWFLIYQSGQGASFSTSTDVGNPSLWTPVRSMGFNDGIDFWCISDGTYVYCFYSAQDGSRTIKRRRTTVANFPYSWEAPAVVATSTFEAPHVYRNKADGKYYMIVEDINRYQELWTASSLGGTWTKVAEKWASRDNLSFLSEVWTDQVSHIEALRSGIDEKMEIDNIDRCQLLIQGVVNGNYGEYGNIPYDLGVIRNY</sequence>
<dbReference type="GO" id="GO:0046556">
    <property type="term" value="F:alpha-L-arabinofuranosidase activity"/>
    <property type="evidence" value="ECO:0007669"/>
    <property type="project" value="UniProtKB-EC"/>
</dbReference>
<dbReference type="InterPro" id="IPR005193">
    <property type="entry name" value="GH62_arabinosidase"/>
</dbReference>
<gene>
    <name evidence="9" type="ORF">GO493_16745</name>
</gene>
<dbReference type="EMBL" id="WRXN01000006">
    <property type="protein sequence ID" value="MVT09922.1"/>
    <property type="molecule type" value="Genomic_DNA"/>
</dbReference>
<evidence type="ECO:0000256" key="7">
    <source>
        <dbReference type="ARBA" id="ARBA00023295"/>
    </source>
</evidence>
<dbReference type="Proteomes" id="UP000461730">
    <property type="component" value="Unassembled WGS sequence"/>
</dbReference>
<dbReference type="RefSeq" id="WP_157307357.1">
    <property type="nucleotide sequence ID" value="NZ_WRXN01000006.1"/>
</dbReference>
<evidence type="ECO:0000256" key="6">
    <source>
        <dbReference type="ARBA" id="ARBA00022801"/>
    </source>
</evidence>
<reference evidence="9 10" key="1">
    <citation type="submission" date="2019-12" db="EMBL/GenBank/DDBJ databases">
        <title>Chitinophaga sp. strain ysch24 (GDMCC 1.1355), whole genome shotgun sequence.</title>
        <authorList>
            <person name="Zhang X."/>
        </authorList>
    </citation>
    <scope>NUCLEOTIDE SEQUENCE [LARGE SCALE GENOMIC DNA]</scope>
    <source>
        <strain evidence="10">ysch24</strain>
    </source>
</reference>
<evidence type="ECO:0000256" key="4">
    <source>
        <dbReference type="ARBA" id="ARBA00022525"/>
    </source>
</evidence>
<accession>A0A7K1U6D3</accession>
<proteinExistence type="predicted"/>
<dbReference type="PANTHER" id="PTHR40631:SF2">
    <property type="entry name" value="ALPHA-L-ARABINOFURANOSIDASE"/>
    <property type="match status" value="1"/>
</dbReference>
<keyword evidence="4" id="KW-0964">Secreted</keyword>
<keyword evidence="6" id="KW-0378">Hydrolase</keyword>
<dbReference type="GO" id="GO:0046373">
    <property type="term" value="P:L-arabinose metabolic process"/>
    <property type="evidence" value="ECO:0007669"/>
    <property type="project" value="InterPro"/>
</dbReference>
<feature type="chain" id="PRO_5029697410" description="non-reducing end alpha-L-arabinofuranosidase" evidence="8">
    <location>
        <begin position="24"/>
        <end position="336"/>
    </location>
</feature>
<comment type="caution">
    <text evidence="9">The sequence shown here is derived from an EMBL/GenBank/DDBJ whole genome shotgun (WGS) entry which is preliminary data.</text>
</comment>
<comment type="catalytic activity">
    <reaction evidence="1">
        <text>Hydrolysis of terminal non-reducing alpha-L-arabinofuranoside residues in alpha-L-arabinosides.</text>
        <dbReference type="EC" id="3.2.1.55"/>
    </reaction>
</comment>
<keyword evidence="5 8" id="KW-0732">Signal</keyword>
<feature type="signal peptide" evidence="8">
    <location>
        <begin position="1"/>
        <end position="23"/>
    </location>
</feature>
<name>A0A7K1U6D3_9BACT</name>
<dbReference type="GO" id="GO:0005576">
    <property type="term" value="C:extracellular region"/>
    <property type="evidence" value="ECO:0007669"/>
    <property type="project" value="UniProtKB-SubCell"/>
</dbReference>
<dbReference type="InterPro" id="IPR023296">
    <property type="entry name" value="Glyco_hydro_beta-prop_sf"/>
</dbReference>
<dbReference type="PANTHER" id="PTHR40631">
    <property type="entry name" value="ALPHA-L-ARABINOFURANOSIDASE AXHA-2-RELATED"/>
    <property type="match status" value="1"/>
</dbReference>